<evidence type="ECO:0000313" key="1">
    <source>
        <dbReference type="EMBL" id="MFC4127445.1"/>
    </source>
</evidence>
<dbReference type="RefSeq" id="WP_378552835.1">
    <property type="nucleotide sequence ID" value="NZ_JBHSBA010000014.1"/>
</dbReference>
<proteinExistence type="predicted"/>
<dbReference type="InterPro" id="IPR009078">
    <property type="entry name" value="Ferritin-like_SF"/>
</dbReference>
<reference evidence="2" key="1">
    <citation type="journal article" date="2019" name="Int. J. Syst. Evol. Microbiol.">
        <title>The Global Catalogue of Microorganisms (GCM) 10K type strain sequencing project: providing services to taxonomists for standard genome sequencing and annotation.</title>
        <authorList>
            <consortium name="The Broad Institute Genomics Platform"/>
            <consortium name="The Broad Institute Genome Sequencing Center for Infectious Disease"/>
            <person name="Wu L."/>
            <person name="Ma J."/>
        </authorList>
    </citation>
    <scope>NUCLEOTIDE SEQUENCE [LARGE SCALE GENOMIC DNA]</scope>
    <source>
        <strain evidence="2">CGMCC 4.7204</strain>
    </source>
</reference>
<organism evidence="1 2">
    <name type="scientific">Nocardia rhizosphaerae</name>
    <dbReference type="NCBI Taxonomy" id="1691571"/>
    <lineage>
        <taxon>Bacteria</taxon>
        <taxon>Bacillati</taxon>
        <taxon>Actinomycetota</taxon>
        <taxon>Actinomycetes</taxon>
        <taxon>Mycobacteriales</taxon>
        <taxon>Nocardiaceae</taxon>
        <taxon>Nocardia</taxon>
    </lineage>
</organism>
<name>A0ABV8LB25_9NOCA</name>
<protein>
    <submittedName>
        <fullName evidence="1">Diiron oxygenase</fullName>
    </submittedName>
</protein>
<dbReference type="Proteomes" id="UP001595767">
    <property type="component" value="Unassembled WGS sequence"/>
</dbReference>
<sequence length="307" mass="35327">MLDPTCPPQSRGTPALSRNAMNANLETALGRLTDLSRRDFYNPYTRFDWPAEVDRDAWWMDPPFLTSHGTEQHWGIADAIRLSHAETINFFSLHVHGIRELMGAVAVRIHTPRFRPASEYLHHFIGEENDHMWFFAEFCNRYWDGVYPAAAPSPLASSATDGPWTDFVVFSRILIFEELFDYYNARLGGSTLIPPIIAELHAVHHHDENRHVAFGKRLVESLYAEAMSAGGEAEHDDVANYIKTYIRHSVASMYNPRCYAYAGVDNPLAMRRRLLADPVRAEVHTEIMRRLDRFYRRLGLYEGGWDE</sequence>
<dbReference type="Gene3D" id="1.10.620.20">
    <property type="entry name" value="Ribonucleotide Reductase, subunit A"/>
    <property type="match status" value="1"/>
</dbReference>
<accession>A0ABV8LB25</accession>
<dbReference type="SUPFAM" id="SSF47240">
    <property type="entry name" value="Ferritin-like"/>
    <property type="match status" value="1"/>
</dbReference>
<keyword evidence="2" id="KW-1185">Reference proteome</keyword>
<dbReference type="Pfam" id="PF11583">
    <property type="entry name" value="AurF"/>
    <property type="match status" value="1"/>
</dbReference>
<evidence type="ECO:0000313" key="2">
    <source>
        <dbReference type="Proteomes" id="UP001595767"/>
    </source>
</evidence>
<dbReference type="InterPro" id="IPR012348">
    <property type="entry name" value="RNR-like"/>
</dbReference>
<gene>
    <name evidence="1" type="ORF">ACFOW8_21175</name>
</gene>
<comment type="caution">
    <text evidence="1">The sequence shown here is derived from an EMBL/GenBank/DDBJ whole genome shotgun (WGS) entry which is preliminary data.</text>
</comment>
<dbReference type="EMBL" id="JBHSBA010000014">
    <property type="protein sequence ID" value="MFC4127445.1"/>
    <property type="molecule type" value="Genomic_DNA"/>
</dbReference>
<dbReference type="InterPro" id="IPR025859">
    <property type="entry name" value="AurF/CmlI"/>
</dbReference>